<organism evidence="3 4">
    <name type="scientific">Paenibacillus uliginis N3/975</name>
    <dbReference type="NCBI Taxonomy" id="1313296"/>
    <lineage>
        <taxon>Bacteria</taxon>
        <taxon>Bacillati</taxon>
        <taxon>Bacillota</taxon>
        <taxon>Bacilli</taxon>
        <taxon>Bacillales</taxon>
        <taxon>Paenibacillaceae</taxon>
        <taxon>Paenibacillus</taxon>
    </lineage>
</organism>
<dbReference type="InterPro" id="IPR015835">
    <property type="entry name" value="HMP/thiamine-bd"/>
</dbReference>
<dbReference type="RefSeq" id="WP_208918765.1">
    <property type="nucleotide sequence ID" value="NZ_LT840184.1"/>
</dbReference>
<dbReference type="Proteomes" id="UP000192940">
    <property type="component" value="Chromosome I"/>
</dbReference>
<gene>
    <name evidence="3" type="ORF">SAMN05661091_1905</name>
</gene>
<dbReference type="Pfam" id="PF07615">
    <property type="entry name" value="Ykof"/>
    <property type="match status" value="2"/>
</dbReference>
<keyword evidence="4" id="KW-1185">Reference proteome</keyword>
<protein>
    <submittedName>
        <fullName evidence="3">YKOF-related Family</fullName>
    </submittedName>
</protein>
<name>A0A1X7H7G9_9BACL</name>
<reference evidence="4" key="1">
    <citation type="submission" date="2017-04" db="EMBL/GenBank/DDBJ databases">
        <authorList>
            <person name="Varghese N."/>
            <person name="Submissions S."/>
        </authorList>
    </citation>
    <scope>NUCLEOTIDE SEQUENCE [LARGE SCALE GENOMIC DNA]</scope>
    <source>
        <strain evidence="4">N3/975</strain>
    </source>
</reference>
<feature type="binding site" evidence="1">
    <location>
        <position position="50"/>
    </location>
    <ligand>
        <name>thiamine</name>
        <dbReference type="ChEBI" id="CHEBI:18385"/>
    </ligand>
</feature>
<dbReference type="SUPFAM" id="SSF89957">
    <property type="entry name" value="MTH1187/YkoF-like"/>
    <property type="match status" value="1"/>
</dbReference>
<dbReference type="InterPro" id="IPR011522">
    <property type="entry name" value="Thiamin/HMP-bd_put_YkoF"/>
</dbReference>
<dbReference type="EMBL" id="LT840184">
    <property type="protein sequence ID" value="SMF80910.1"/>
    <property type="molecule type" value="Genomic_DNA"/>
</dbReference>
<feature type="binding site" evidence="1">
    <location>
        <position position="18"/>
    </location>
    <ligand>
        <name>thiamine</name>
        <dbReference type="ChEBI" id="CHEBI:18385"/>
    </ligand>
</feature>
<feature type="domain" description="Thiamin/hydroxymethyl pyrimidine-binding YkoF putative" evidence="2">
    <location>
        <begin position="11"/>
        <end position="90"/>
    </location>
</feature>
<dbReference type="PIRSF" id="PIRSF021331">
    <property type="entry name" value="YkoF"/>
    <property type="match status" value="1"/>
</dbReference>
<evidence type="ECO:0000256" key="1">
    <source>
        <dbReference type="PIRSR" id="PIRSR021331-1"/>
    </source>
</evidence>
<dbReference type="GO" id="GO:0030975">
    <property type="term" value="F:thiamine binding"/>
    <property type="evidence" value="ECO:0007669"/>
    <property type="project" value="InterPro"/>
</dbReference>
<dbReference type="AlphaFoldDB" id="A0A1X7H7G9"/>
<evidence type="ECO:0000259" key="2">
    <source>
        <dbReference type="Pfam" id="PF07615"/>
    </source>
</evidence>
<sequence>MSNPACGTSRIVGCRFSVFPMTDRFVQVITEALASVNTDKVWMYTDDLCTCIRGRAEHVFDVTRAIFAHSAATGVHTVFNGTFSIGCPGDSKGDVYMSEDDTRMNESLAGSANIETACHFSLYPLGTENYMDIIYQEVERAKSKGTLTQGIHYASRLDGTVSRVFDTLEDAFMHAIQTDRSHLVMTAVVSANSPSPKEI</sequence>
<feature type="domain" description="Thiamin/hydroxymethyl pyrimidine-binding YkoF putative" evidence="2">
    <location>
        <begin position="116"/>
        <end position="195"/>
    </location>
</feature>
<evidence type="ECO:0000313" key="3">
    <source>
        <dbReference type="EMBL" id="SMF80910.1"/>
    </source>
</evidence>
<dbReference type="Gene3D" id="3.30.70.930">
    <property type="match status" value="2"/>
</dbReference>
<proteinExistence type="predicted"/>
<accession>A0A1X7H7G9</accession>
<dbReference type="InterPro" id="IPR029756">
    <property type="entry name" value="MTH1187/YkoF-like"/>
</dbReference>
<evidence type="ECO:0000313" key="4">
    <source>
        <dbReference type="Proteomes" id="UP000192940"/>
    </source>
</evidence>
<dbReference type="STRING" id="1313296.SAMN05661091_1905"/>